<comment type="caution">
    <text evidence="3">The sequence shown here is derived from an EMBL/GenBank/DDBJ whole genome shotgun (WGS) entry which is preliminary data.</text>
</comment>
<dbReference type="Proteomes" id="UP000290849">
    <property type="component" value="Unassembled WGS sequence"/>
</dbReference>
<proteinExistence type="predicted"/>
<dbReference type="InterPro" id="IPR026881">
    <property type="entry name" value="WYL_dom"/>
</dbReference>
<feature type="domain" description="Helix-turn-helix type 11" evidence="1">
    <location>
        <begin position="6"/>
        <end position="59"/>
    </location>
</feature>
<dbReference type="InterPro" id="IPR013196">
    <property type="entry name" value="HTH_11"/>
</dbReference>
<accession>A0A4Q1HQR0</accession>
<gene>
    <name evidence="3" type="ORF">C7R54_01645</name>
</gene>
<dbReference type="Gene3D" id="1.10.10.10">
    <property type="entry name" value="Winged helix-like DNA-binding domain superfamily/Winged helix DNA-binding domain"/>
    <property type="match status" value="1"/>
</dbReference>
<dbReference type="AlphaFoldDB" id="A0A4Q1HQR0"/>
<dbReference type="Pfam" id="PF08279">
    <property type="entry name" value="HTH_11"/>
    <property type="match status" value="1"/>
</dbReference>
<name>A0A4Q1HQR0_9BURK</name>
<protein>
    <submittedName>
        <fullName evidence="3">Transcriptional regulator</fullName>
    </submittedName>
</protein>
<evidence type="ECO:0000313" key="4">
    <source>
        <dbReference type="Proteomes" id="UP000290849"/>
    </source>
</evidence>
<dbReference type="InterPro" id="IPR036388">
    <property type="entry name" value="WH-like_DNA-bd_sf"/>
</dbReference>
<dbReference type="SUPFAM" id="SSF46785">
    <property type="entry name" value="Winged helix' DNA-binding domain"/>
    <property type="match status" value="1"/>
</dbReference>
<evidence type="ECO:0000259" key="1">
    <source>
        <dbReference type="Pfam" id="PF08279"/>
    </source>
</evidence>
<sequence length="230" mass="26078">MSRAERLLELMQSLRRHRRPVSGQALAAELGISLRTLYRDIASLQAQGARIEGEPGLGYVLQPGFLLPPLMFSAGELEALMLGARWVMKRTDTELARDAQNALAKVSAVLPADLRQSLHDSTLLVGPAATLADGQDYLPLLRQAIRKERKVSIRYRDQQGRDSDRVIWPFALGYFERVRMLAAWCERRQALRHFRVDRITALTPGEERYPARRLALLKQWREETGIPATP</sequence>
<evidence type="ECO:0000259" key="2">
    <source>
        <dbReference type="Pfam" id="PF13280"/>
    </source>
</evidence>
<dbReference type="InterPro" id="IPR051534">
    <property type="entry name" value="CBASS_pafABC_assoc_protein"/>
</dbReference>
<dbReference type="EMBL" id="PYAL01000001">
    <property type="protein sequence ID" value="RXN93442.1"/>
    <property type="molecule type" value="Genomic_DNA"/>
</dbReference>
<reference evidence="3 4" key="1">
    <citation type="journal article" date="2017" name="Int. J. Syst. Evol. Microbiol.">
        <title>Achromobacter aloeverae sp. nov., isolated from the root of Aloe vera (L.) Burm.f.</title>
        <authorList>
            <person name="Kuncharoen N."/>
            <person name="Muramatsu Y."/>
            <person name="Shibata C."/>
            <person name="Kamakura Y."/>
            <person name="Nakagawa Y."/>
            <person name="Tanasupawat S."/>
        </authorList>
    </citation>
    <scope>NUCLEOTIDE SEQUENCE [LARGE SCALE GENOMIC DNA]</scope>
    <source>
        <strain evidence="3 4">AVA-1</strain>
    </source>
</reference>
<keyword evidence="4" id="KW-1185">Reference proteome</keyword>
<dbReference type="InterPro" id="IPR036390">
    <property type="entry name" value="WH_DNA-bd_sf"/>
</dbReference>
<dbReference type="PANTHER" id="PTHR34580">
    <property type="match status" value="1"/>
</dbReference>
<dbReference type="Pfam" id="PF13280">
    <property type="entry name" value="WYL"/>
    <property type="match status" value="1"/>
</dbReference>
<organism evidence="3 4">
    <name type="scientific">Achromobacter aloeverae</name>
    <dbReference type="NCBI Taxonomy" id="1750518"/>
    <lineage>
        <taxon>Bacteria</taxon>
        <taxon>Pseudomonadati</taxon>
        <taxon>Pseudomonadota</taxon>
        <taxon>Betaproteobacteria</taxon>
        <taxon>Burkholderiales</taxon>
        <taxon>Alcaligenaceae</taxon>
        <taxon>Achromobacter</taxon>
    </lineage>
</organism>
<dbReference type="PANTHER" id="PTHR34580:SF3">
    <property type="entry name" value="PROTEIN PAFB"/>
    <property type="match status" value="1"/>
</dbReference>
<evidence type="ECO:0000313" key="3">
    <source>
        <dbReference type="EMBL" id="RXN93442.1"/>
    </source>
</evidence>
<dbReference type="OrthoDB" id="9807255at2"/>
<dbReference type="PROSITE" id="PS52050">
    <property type="entry name" value="WYL"/>
    <property type="match status" value="1"/>
</dbReference>
<dbReference type="RefSeq" id="WP_129148452.1">
    <property type="nucleotide sequence ID" value="NZ_JBHSDO010000016.1"/>
</dbReference>
<feature type="domain" description="WYL" evidence="2">
    <location>
        <begin position="137"/>
        <end position="203"/>
    </location>
</feature>